<dbReference type="SUPFAM" id="SSF52540">
    <property type="entry name" value="P-loop containing nucleoside triphosphate hydrolases"/>
    <property type="match status" value="1"/>
</dbReference>
<evidence type="ECO:0000313" key="5">
    <source>
        <dbReference type="EMBL" id="PSN93861.1"/>
    </source>
</evidence>
<feature type="domain" description="AAA+ ATPase" evidence="3">
    <location>
        <begin position="19"/>
        <end position="173"/>
    </location>
</feature>
<dbReference type="EMBL" id="NEXH01000055">
    <property type="protein sequence ID" value="PSN93250.1"/>
    <property type="molecule type" value="Genomic_DNA"/>
</dbReference>
<name>A0A2R6B5E0_9ARCH</name>
<dbReference type="Gene3D" id="3.40.50.300">
    <property type="entry name" value="P-loop containing nucleotide triphosphate hydrolases"/>
    <property type="match status" value="1"/>
</dbReference>
<comment type="caution">
    <text evidence="5">The sequence shown here is derived from an EMBL/GenBank/DDBJ whole genome shotgun (WGS) entry which is preliminary data.</text>
</comment>
<evidence type="ECO:0000256" key="2">
    <source>
        <dbReference type="ARBA" id="ARBA00022840"/>
    </source>
</evidence>
<dbReference type="Pfam" id="PF07088">
    <property type="entry name" value="GvpD_P-loop"/>
    <property type="match status" value="1"/>
</dbReference>
<dbReference type="PANTHER" id="PTHR43637:SF2">
    <property type="entry name" value="PROTEIN GVPD 1"/>
    <property type="match status" value="1"/>
</dbReference>
<dbReference type="InterPro" id="IPR003593">
    <property type="entry name" value="AAA+_ATPase"/>
</dbReference>
<proteinExistence type="predicted"/>
<evidence type="ECO:0000259" key="3">
    <source>
        <dbReference type="SMART" id="SM00382"/>
    </source>
</evidence>
<dbReference type="SMART" id="SM00382">
    <property type="entry name" value="AAA"/>
    <property type="match status" value="1"/>
</dbReference>
<keyword evidence="2" id="KW-0067">ATP-binding</keyword>
<sequence length="460" mass="51840">MSSKISGFYPELEEFLSVPGRTLLVKGSPGAGKTTLALNLLEYLCARSKGEGGVDSYPKGVYFSTRVPEESLEKQFPWVSFSELYIEDLRLSSIENFLNEVLKKIRVNSPVIVLDSWDAYAKEMDERDRLKTEKTIVSIATVSKSRVIFVSEETRQTTLDYLVDGVVELSAESVDSRLFRAGYLRKLRGLNIRFHVRPYTLVGAMIRGFDVYEEPDYTYVHRLETLPDFDGKYSFGSHTLDEKLGGLPYGATMTIEYTPDVPITAVAGLSQPMIVNFVLMGRSVVIVPLPGVSPEIIAKWLLNVVGEEAFAQHIAIYHDGEITSTNFKEIFFNLDDDMDDSAEEFNQLTARLRKTSVDGRVLFVRSLSVIENKHFDELNRLAALVSRRISSAQNLFDAQFYFVESNSPLKPKVVSMSQRHLKLSVRNGVVLAYGEKPYTPLHVLEYVNRDPLSPQITEVA</sequence>
<protein>
    <recommendedName>
        <fullName evidence="3">AAA+ ATPase domain-containing protein</fullName>
    </recommendedName>
</protein>
<reference evidence="5 6" key="1">
    <citation type="submission" date="2017-04" db="EMBL/GenBank/DDBJ databases">
        <title>Novel microbial lineages endemic to geothermal iron-oxide mats fill important gaps in the evolutionary history of Archaea.</title>
        <authorList>
            <person name="Jay Z.J."/>
            <person name="Beam J.P."/>
            <person name="Dlakic M."/>
            <person name="Rusch D.B."/>
            <person name="Kozubal M.A."/>
            <person name="Inskeep W.P."/>
        </authorList>
    </citation>
    <scope>NUCLEOTIDE SEQUENCE [LARGE SCALE GENOMIC DNA]</scope>
    <source>
        <strain evidence="5">ECH_B_2</strain>
    </source>
</reference>
<dbReference type="InterPro" id="IPR027417">
    <property type="entry name" value="P-loop_NTPase"/>
</dbReference>
<evidence type="ECO:0000313" key="6">
    <source>
        <dbReference type="Proteomes" id="UP000241284"/>
    </source>
</evidence>
<dbReference type="GO" id="GO:0005524">
    <property type="term" value="F:ATP binding"/>
    <property type="evidence" value="ECO:0007669"/>
    <property type="project" value="UniProtKB-KW"/>
</dbReference>
<gene>
    <name evidence="5" type="ORF">B9Q06_10960</name>
    <name evidence="4" type="ORF">B9Q06_12465</name>
</gene>
<evidence type="ECO:0000256" key="1">
    <source>
        <dbReference type="ARBA" id="ARBA00022741"/>
    </source>
</evidence>
<organism evidence="5 6">
    <name type="scientific">Candidatus Marsarchaeota G2 archaeon ECH_B_2</name>
    <dbReference type="NCBI Taxonomy" id="1978160"/>
    <lineage>
        <taxon>Archaea</taxon>
        <taxon>Candidatus Marsarchaeota</taxon>
        <taxon>Candidatus Marsarchaeota group 2</taxon>
    </lineage>
</organism>
<accession>A0A2R6B5E0</accession>
<dbReference type="Proteomes" id="UP000241284">
    <property type="component" value="Unassembled WGS sequence"/>
</dbReference>
<dbReference type="PANTHER" id="PTHR43637">
    <property type="entry name" value="UPF0273 PROTEIN TM_0370"/>
    <property type="match status" value="1"/>
</dbReference>
<evidence type="ECO:0000313" key="4">
    <source>
        <dbReference type="EMBL" id="PSN93250.1"/>
    </source>
</evidence>
<dbReference type="EMBL" id="NEXH01000037">
    <property type="protein sequence ID" value="PSN93861.1"/>
    <property type="molecule type" value="Genomic_DNA"/>
</dbReference>
<dbReference type="InterPro" id="IPR009788">
    <property type="entry name" value="GvpD_P-loop"/>
</dbReference>
<keyword evidence="1" id="KW-0547">Nucleotide-binding</keyword>
<dbReference type="AlphaFoldDB" id="A0A2R6B5E0"/>